<proteinExistence type="predicted"/>
<sequence length="197" mass="23240">MQWEAMIEFLGGATAITFTISFLGKKAIEAFINGRVESYKKNLERIASENSIRFQNLHSERANIIKEFYEKLSSLEEALHSTLKPFQPSYEIELTEKVKLLSIQFNELREYYLPKRIFFEKKLCTLIESVLDTARGVFFDITTHPVSIDDSTYQYDRELMKERHQFWESARDINKNEISKLKSELEDEFRKLLGIYA</sequence>
<dbReference type="Proteomes" id="UP001266357">
    <property type="component" value="Unassembled WGS sequence"/>
</dbReference>
<organism evidence="1 2">
    <name type="scientific">Thalassotalea castellviae</name>
    <dbReference type="NCBI Taxonomy" id="3075612"/>
    <lineage>
        <taxon>Bacteria</taxon>
        <taxon>Pseudomonadati</taxon>
        <taxon>Pseudomonadota</taxon>
        <taxon>Gammaproteobacteria</taxon>
        <taxon>Alteromonadales</taxon>
        <taxon>Colwelliaceae</taxon>
        <taxon>Thalassotalea</taxon>
    </lineage>
</organism>
<evidence type="ECO:0000313" key="1">
    <source>
        <dbReference type="EMBL" id="MDT0605045.1"/>
    </source>
</evidence>
<evidence type="ECO:0000313" key="2">
    <source>
        <dbReference type="Proteomes" id="UP001266357"/>
    </source>
</evidence>
<name>A0ABU3A5D6_9GAMM</name>
<reference evidence="1 2" key="1">
    <citation type="submission" date="2023-09" db="EMBL/GenBank/DDBJ databases">
        <authorList>
            <person name="Rey-Velasco X."/>
        </authorList>
    </citation>
    <scope>NUCLEOTIDE SEQUENCE [LARGE SCALE GENOMIC DNA]</scope>
    <source>
        <strain evidence="1 2">W431</strain>
    </source>
</reference>
<keyword evidence="2" id="KW-1185">Reference proteome</keyword>
<gene>
    <name evidence="1" type="ORF">RM573_15685</name>
</gene>
<protein>
    <submittedName>
        <fullName evidence="1">Uncharacterized protein</fullName>
    </submittedName>
</protein>
<dbReference type="RefSeq" id="WP_311584144.1">
    <property type="nucleotide sequence ID" value="NZ_JAVRIF010000010.1"/>
</dbReference>
<accession>A0ABU3A5D6</accession>
<comment type="caution">
    <text evidence="1">The sequence shown here is derived from an EMBL/GenBank/DDBJ whole genome shotgun (WGS) entry which is preliminary data.</text>
</comment>
<dbReference type="EMBL" id="JAVRIF010000010">
    <property type="protein sequence ID" value="MDT0605045.1"/>
    <property type="molecule type" value="Genomic_DNA"/>
</dbReference>